<dbReference type="EMBL" id="HG994593">
    <property type="protein sequence ID" value="CAF2849602.1"/>
    <property type="molecule type" value="Genomic_DNA"/>
</dbReference>
<dbReference type="AlphaFoldDB" id="A0A7R8CKW5"/>
<dbReference type="PANTHER" id="PTHR45913:SF9">
    <property type="entry name" value="GENERAL TRANSCRIPTION FACTOR II-I REPEAT DOMAIN-CONTAINING PROTEIN 2-LIKE-RELATED"/>
    <property type="match status" value="1"/>
</dbReference>
<proteinExistence type="predicted"/>
<dbReference type="PANTHER" id="PTHR45913">
    <property type="entry name" value="EPM2A-INTERACTING PROTEIN 1"/>
    <property type="match status" value="1"/>
</dbReference>
<evidence type="ECO:0000313" key="2">
    <source>
        <dbReference type="Proteomes" id="UP000675881"/>
    </source>
</evidence>
<dbReference type="OrthoDB" id="6352818at2759"/>
<organism evidence="1 2">
    <name type="scientific">Lepeophtheirus salmonis</name>
    <name type="common">Salmon louse</name>
    <name type="synonym">Caligus salmonis</name>
    <dbReference type="NCBI Taxonomy" id="72036"/>
    <lineage>
        <taxon>Eukaryota</taxon>
        <taxon>Metazoa</taxon>
        <taxon>Ecdysozoa</taxon>
        <taxon>Arthropoda</taxon>
        <taxon>Crustacea</taxon>
        <taxon>Multicrustacea</taxon>
        <taxon>Hexanauplia</taxon>
        <taxon>Copepoda</taxon>
        <taxon>Siphonostomatoida</taxon>
        <taxon>Caligidae</taxon>
        <taxon>Lepeophtheirus</taxon>
    </lineage>
</organism>
<accession>A0A7R8CKW5</accession>
<keyword evidence="2" id="KW-1185">Reference proteome</keyword>
<gene>
    <name evidence="1" type="ORF">LSAA_5410</name>
</gene>
<protein>
    <submittedName>
        <fullName evidence="1">(salmon louse) hypothetical protein</fullName>
    </submittedName>
</protein>
<evidence type="ECO:0000313" key="1">
    <source>
        <dbReference type="EMBL" id="CAF2849602.1"/>
    </source>
</evidence>
<dbReference type="Proteomes" id="UP000675881">
    <property type="component" value="Chromosome 14"/>
</dbReference>
<sequence>MWRCMDVFTVDELPLDYYLSLWTIKPNPHQRCWCLKTLCRMGTSNSHREEQIEKWVKCTKEFLRAYRTRHDYIKSIVTTDEYLLSFTTPKRTIKKNAKLKGSQAPINAKVINSAKKIKECLQKFTEVKCSQMLKSVSDVSLSHHTIFRRDEDISSDIPYQLKVKLSDIECYSLALDENTDI</sequence>
<name>A0A7R8CKW5_LEPSM</name>
<reference evidence="1" key="1">
    <citation type="submission" date="2021-02" db="EMBL/GenBank/DDBJ databases">
        <authorList>
            <person name="Bekaert M."/>
        </authorList>
    </citation>
    <scope>NUCLEOTIDE SEQUENCE</scope>
    <source>
        <strain evidence="1">IoA-00</strain>
    </source>
</reference>